<dbReference type="EMBL" id="JACGWK010000013">
    <property type="protein sequence ID" value="KAL0319243.1"/>
    <property type="molecule type" value="Genomic_DNA"/>
</dbReference>
<proteinExistence type="inferred from homology"/>
<feature type="region of interest" description="Disordered" evidence="3">
    <location>
        <begin position="79"/>
        <end position="109"/>
    </location>
</feature>
<evidence type="ECO:0000256" key="1">
    <source>
        <dbReference type="ARBA" id="ARBA00023175"/>
    </source>
</evidence>
<protein>
    <submittedName>
        <fullName evidence="5">Kinesin-like protein KIN-13B</fullName>
    </submittedName>
</protein>
<dbReference type="PANTHER" id="PTHR47971">
    <property type="entry name" value="KINESIN-RELATED PROTEIN 6"/>
    <property type="match status" value="1"/>
</dbReference>
<reference evidence="5" key="2">
    <citation type="journal article" date="2024" name="Plant">
        <title>Genomic evolution and insights into agronomic trait innovations of Sesamum species.</title>
        <authorList>
            <person name="Miao H."/>
            <person name="Wang L."/>
            <person name="Qu L."/>
            <person name="Liu H."/>
            <person name="Sun Y."/>
            <person name="Le M."/>
            <person name="Wang Q."/>
            <person name="Wei S."/>
            <person name="Zheng Y."/>
            <person name="Lin W."/>
            <person name="Duan Y."/>
            <person name="Cao H."/>
            <person name="Xiong S."/>
            <person name="Wang X."/>
            <person name="Wei L."/>
            <person name="Li C."/>
            <person name="Ma Q."/>
            <person name="Ju M."/>
            <person name="Zhao R."/>
            <person name="Li G."/>
            <person name="Mu C."/>
            <person name="Tian Q."/>
            <person name="Mei H."/>
            <person name="Zhang T."/>
            <person name="Gao T."/>
            <person name="Zhang H."/>
        </authorList>
    </citation>
    <scope>NUCLEOTIDE SEQUENCE</scope>
    <source>
        <strain evidence="5">G01</strain>
    </source>
</reference>
<dbReference type="InterPro" id="IPR027640">
    <property type="entry name" value="Kinesin-like_fam"/>
</dbReference>
<dbReference type="InterPro" id="IPR036961">
    <property type="entry name" value="Kinesin_motor_dom_sf"/>
</dbReference>
<evidence type="ECO:0000256" key="2">
    <source>
        <dbReference type="PROSITE-ProRule" id="PRU00283"/>
    </source>
</evidence>
<sequence>MNTVGRQRSGAPGAHHQRQYSDNFLETSSNGRWLQSAGLQHLQSSNNVPAAQDFGYYNGAGQGSRMYRSLQAQRTYSGGSDLFAEPLTPPGNSRRKNGEEQVSTNEYSPGLLDLHSFDTELLPETRGLPESNVLKSLAAENVKASNVAKIKVVVRKRPLNKKELSKNEEDIIETYPNSLVVHETKLKVDLTEYVEKHEFVFDAVLNEEVSNDEVYRETVEPIVPIIFQRTKATCFAYGQTGNELHVIITQNFVINLLLVAD</sequence>
<dbReference type="Gene3D" id="3.40.850.10">
    <property type="entry name" value="Kinesin motor domain"/>
    <property type="match status" value="1"/>
</dbReference>
<dbReference type="GO" id="GO:0005874">
    <property type="term" value="C:microtubule"/>
    <property type="evidence" value="ECO:0007669"/>
    <property type="project" value="TreeGrafter"/>
</dbReference>
<dbReference type="GO" id="GO:0008017">
    <property type="term" value="F:microtubule binding"/>
    <property type="evidence" value="ECO:0007669"/>
    <property type="project" value="InterPro"/>
</dbReference>
<gene>
    <name evidence="5" type="ORF">Sangu_2080500</name>
</gene>
<dbReference type="PROSITE" id="PS50067">
    <property type="entry name" value="KINESIN_MOTOR_2"/>
    <property type="match status" value="1"/>
</dbReference>
<comment type="caution">
    <text evidence="2">Lacks conserved residue(s) required for the propagation of feature annotation.</text>
</comment>
<dbReference type="GO" id="GO:0005524">
    <property type="term" value="F:ATP binding"/>
    <property type="evidence" value="ECO:0007669"/>
    <property type="project" value="InterPro"/>
</dbReference>
<name>A0AAW2LKF2_9LAMI</name>
<comment type="similarity">
    <text evidence="2">Belongs to the TRAFAC class myosin-kinesin ATPase superfamily. Kinesin family.</text>
</comment>
<dbReference type="PANTHER" id="PTHR47971:SF9">
    <property type="entry name" value="KINESIN-LIKE PROTEIN KIN-13B"/>
    <property type="match status" value="1"/>
</dbReference>
<dbReference type="GO" id="GO:0003777">
    <property type="term" value="F:microtubule motor activity"/>
    <property type="evidence" value="ECO:0007669"/>
    <property type="project" value="InterPro"/>
</dbReference>
<organism evidence="5">
    <name type="scientific">Sesamum angustifolium</name>
    <dbReference type="NCBI Taxonomy" id="2727405"/>
    <lineage>
        <taxon>Eukaryota</taxon>
        <taxon>Viridiplantae</taxon>
        <taxon>Streptophyta</taxon>
        <taxon>Embryophyta</taxon>
        <taxon>Tracheophyta</taxon>
        <taxon>Spermatophyta</taxon>
        <taxon>Magnoliopsida</taxon>
        <taxon>eudicotyledons</taxon>
        <taxon>Gunneridae</taxon>
        <taxon>Pentapetalae</taxon>
        <taxon>asterids</taxon>
        <taxon>lamiids</taxon>
        <taxon>Lamiales</taxon>
        <taxon>Pedaliaceae</taxon>
        <taxon>Sesamum</taxon>
    </lineage>
</organism>
<dbReference type="InterPro" id="IPR001752">
    <property type="entry name" value="Kinesin_motor_dom"/>
</dbReference>
<comment type="caution">
    <text evidence="5">The sequence shown here is derived from an EMBL/GenBank/DDBJ whole genome shotgun (WGS) entry which is preliminary data.</text>
</comment>
<dbReference type="AlphaFoldDB" id="A0AAW2LKF2"/>
<dbReference type="SUPFAM" id="SSF52540">
    <property type="entry name" value="P-loop containing nucleoside triphosphate hydrolases"/>
    <property type="match status" value="1"/>
</dbReference>
<accession>A0AAW2LKF2</accession>
<dbReference type="GO" id="GO:0007019">
    <property type="term" value="P:microtubule depolymerization"/>
    <property type="evidence" value="ECO:0007669"/>
    <property type="project" value="TreeGrafter"/>
</dbReference>
<keyword evidence="1" id="KW-0505">Motor protein</keyword>
<dbReference type="Pfam" id="PF00225">
    <property type="entry name" value="Kinesin"/>
    <property type="match status" value="1"/>
</dbReference>
<reference evidence="5" key="1">
    <citation type="submission" date="2020-06" db="EMBL/GenBank/DDBJ databases">
        <authorList>
            <person name="Li T."/>
            <person name="Hu X."/>
            <person name="Zhang T."/>
            <person name="Song X."/>
            <person name="Zhang H."/>
            <person name="Dai N."/>
            <person name="Sheng W."/>
            <person name="Hou X."/>
            <person name="Wei L."/>
        </authorList>
    </citation>
    <scope>NUCLEOTIDE SEQUENCE</scope>
    <source>
        <strain evidence="5">G01</strain>
        <tissue evidence="5">Leaf</tissue>
    </source>
</reference>
<evidence type="ECO:0000256" key="3">
    <source>
        <dbReference type="SAM" id="MobiDB-lite"/>
    </source>
</evidence>
<dbReference type="InterPro" id="IPR027417">
    <property type="entry name" value="P-loop_NTPase"/>
</dbReference>
<evidence type="ECO:0000313" key="5">
    <source>
        <dbReference type="EMBL" id="KAL0319243.1"/>
    </source>
</evidence>
<feature type="domain" description="Kinesin motor" evidence="4">
    <location>
        <begin position="149"/>
        <end position="261"/>
    </location>
</feature>
<evidence type="ECO:0000259" key="4">
    <source>
        <dbReference type="PROSITE" id="PS50067"/>
    </source>
</evidence>
<feature type="region of interest" description="Disordered" evidence="3">
    <location>
        <begin position="1"/>
        <end position="20"/>
    </location>
</feature>
<dbReference type="GO" id="GO:0007018">
    <property type="term" value="P:microtubule-based movement"/>
    <property type="evidence" value="ECO:0007669"/>
    <property type="project" value="InterPro"/>
</dbReference>